<dbReference type="NCBIfam" id="NF001369">
    <property type="entry name" value="PRK00278.1-1"/>
    <property type="match status" value="1"/>
</dbReference>
<dbReference type="GO" id="GO:0000162">
    <property type="term" value="P:L-tryptophan biosynthetic process"/>
    <property type="evidence" value="ECO:0007669"/>
    <property type="project" value="UniProtKB-UniRule"/>
</dbReference>
<proteinExistence type="inferred from homology"/>
<dbReference type="Proteomes" id="UP000192674">
    <property type="component" value="Unassembled WGS sequence"/>
</dbReference>
<dbReference type="PANTHER" id="PTHR22854">
    <property type="entry name" value="TRYPTOPHAN BIOSYNTHESIS PROTEIN"/>
    <property type="match status" value="1"/>
</dbReference>
<organism evidence="11 12">
    <name type="scientific">Kibdelosporangium aridum</name>
    <dbReference type="NCBI Taxonomy" id="2030"/>
    <lineage>
        <taxon>Bacteria</taxon>
        <taxon>Bacillati</taxon>
        <taxon>Actinomycetota</taxon>
        <taxon>Actinomycetes</taxon>
        <taxon>Pseudonocardiales</taxon>
        <taxon>Pseudonocardiaceae</taxon>
        <taxon>Kibdelosporangium</taxon>
    </lineage>
</organism>
<dbReference type="GO" id="GO:0004640">
    <property type="term" value="F:phosphoribosylanthranilate isomerase activity"/>
    <property type="evidence" value="ECO:0007669"/>
    <property type="project" value="TreeGrafter"/>
</dbReference>
<dbReference type="SUPFAM" id="SSF51366">
    <property type="entry name" value="Ribulose-phoshate binding barrel"/>
    <property type="match status" value="1"/>
</dbReference>
<evidence type="ECO:0000256" key="8">
    <source>
        <dbReference type="ARBA" id="ARBA00023239"/>
    </source>
</evidence>
<evidence type="ECO:0000256" key="4">
    <source>
        <dbReference type="ARBA" id="ARBA00022605"/>
    </source>
</evidence>
<evidence type="ECO:0000256" key="7">
    <source>
        <dbReference type="ARBA" id="ARBA00023141"/>
    </source>
</evidence>
<dbReference type="EC" id="4.1.1.48" evidence="9"/>
<keyword evidence="5 9" id="KW-0210">Decarboxylase</keyword>
<feature type="domain" description="Indole-3-glycerol phosphate synthase" evidence="10">
    <location>
        <begin position="32"/>
        <end position="283"/>
    </location>
</feature>
<dbReference type="InterPro" id="IPR013798">
    <property type="entry name" value="Indole-3-glycerol_P_synth_dom"/>
</dbReference>
<evidence type="ECO:0000256" key="6">
    <source>
        <dbReference type="ARBA" id="ARBA00022822"/>
    </source>
</evidence>
<dbReference type="Gene3D" id="3.20.20.70">
    <property type="entry name" value="Aldolase class I"/>
    <property type="match status" value="1"/>
</dbReference>
<dbReference type="GO" id="GO:0004425">
    <property type="term" value="F:indole-3-glycerol-phosphate synthase activity"/>
    <property type="evidence" value="ECO:0007669"/>
    <property type="project" value="UniProtKB-UniRule"/>
</dbReference>
<keyword evidence="7 9" id="KW-0057">Aromatic amino acid biosynthesis</keyword>
<dbReference type="FunFam" id="3.20.20.70:FF:000024">
    <property type="entry name" value="Indole-3-glycerol phosphate synthase"/>
    <property type="match status" value="1"/>
</dbReference>
<evidence type="ECO:0000256" key="3">
    <source>
        <dbReference type="ARBA" id="ARBA00008737"/>
    </source>
</evidence>
<keyword evidence="12" id="KW-1185">Reference proteome</keyword>
<evidence type="ECO:0000256" key="9">
    <source>
        <dbReference type="HAMAP-Rule" id="MF_00134"/>
    </source>
</evidence>
<dbReference type="CDD" id="cd00331">
    <property type="entry name" value="IGPS"/>
    <property type="match status" value="1"/>
</dbReference>
<evidence type="ECO:0000259" key="10">
    <source>
        <dbReference type="Pfam" id="PF00218"/>
    </source>
</evidence>
<keyword evidence="4 9" id="KW-0028">Amino-acid biosynthesis</keyword>
<keyword evidence="6 9" id="KW-0822">Tryptophan biosynthesis</keyword>
<dbReference type="AlphaFoldDB" id="A0A1W2EK76"/>
<accession>A0A1W2EK76</accession>
<dbReference type="NCBIfam" id="NF001377">
    <property type="entry name" value="PRK00278.2-4"/>
    <property type="match status" value="1"/>
</dbReference>
<dbReference type="InterPro" id="IPR045186">
    <property type="entry name" value="Indole-3-glycerol_P_synth"/>
</dbReference>
<evidence type="ECO:0000256" key="1">
    <source>
        <dbReference type="ARBA" id="ARBA00001633"/>
    </source>
</evidence>
<comment type="catalytic activity">
    <reaction evidence="1 9">
        <text>1-(2-carboxyphenylamino)-1-deoxy-D-ribulose 5-phosphate + H(+) = (1S,2R)-1-C-(indol-3-yl)glycerol 3-phosphate + CO2 + H2O</text>
        <dbReference type="Rhea" id="RHEA:23476"/>
        <dbReference type="ChEBI" id="CHEBI:15377"/>
        <dbReference type="ChEBI" id="CHEBI:15378"/>
        <dbReference type="ChEBI" id="CHEBI:16526"/>
        <dbReference type="ChEBI" id="CHEBI:58613"/>
        <dbReference type="ChEBI" id="CHEBI:58866"/>
        <dbReference type="EC" id="4.1.1.48"/>
    </reaction>
</comment>
<comment type="similarity">
    <text evidence="3 9">Belongs to the TrpC family.</text>
</comment>
<dbReference type="InterPro" id="IPR011060">
    <property type="entry name" value="RibuloseP-bd_barrel"/>
</dbReference>
<reference evidence="11 12" key="1">
    <citation type="submission" date="2017-04" db="EMBL/GenBank/DDBJ databases">
        <authorList>
            <person name="Afonso C.L."/>
            <person name="Miller P.J."/>
            <person name="Scott M.A."/>
            <person name="Spackman E."/>
            <person name="Goraichik I."/>
            <person name="Dimitrov K.M."/>
            <person name="Suarez D.L."/>
            <person name="Swayne D.E."/>
        </authorList>
    </citation>
    <scope>NUCLEOTIDE SEQUENCE [LARGE SCALE GENOMIC DNA]</scope>
    <source>
        <strain evidence="11 12">DSM 43828</strain>
    </source>
</reference>
<comment type="pathway">
    <text evidence="2 9">Amino-acid biosynthesis; L-tryptophan biosynthesis; L-tryptophan from chorismate: step 4/5.</text>
</comment>
<dbReference type="InterPro" id="IPR013785">
    <property type="entry name" value="Aldolase_TIM"/>
</dbReference>
<dbReference type="UniPathway" id="UPA00035">
    <property type="reaction ID" value="UER00043"/>
</dbReference>
<dbReference type="Pfam" id="PF00218">
    <property type="entry name" value="IGPS"/>
    <property type="match status" value="1"/>
</dbReference>
<name>A0A1W2EK76_KIBAR</name>
<protein>
    <recommendedName>
        <fullName evidence="9">Indole-3-glycerol phosphate synthase</fullName>
        <shortName evidence="9">IGPS</shortName>
        <ecNumber evidence="9">4.1.1.48</ecNumber>
    </recommendedName>
</protein>
<dbReference type="HAMAP" id="MF_00134_B">
    <property type="entry name" value="IGPS_B"/>
    <property type="match status" value="1"/>
</dbReference>
<evidence type="ECO:0000313" key="12">
    <source>
        <dbReference type="Proteomes" id="UP000192674"/>
    </source>
</evidence>
<evidence type="ECO:0000256" key="5">
    <source>
        <dbReference type="ARBA" id="ARBA00022793"/>
    </source>
</evidence>
<dbReference type="PANTHER" id="PTHR22854:SF2">
    <property type="entry name" value="INDOLE-3-GLYCEROL-PHOSPHATE SYNTHASE"/>
    <property type="match status" value="1"/>
</dbReference>
<keyword evidence="8 9" id="KW-0456">Lyase</keyword>
<dbReference type="EMBL" id="FWXV01000003">
    <property type="protein sequence ID" value="SMD10151.1"/>
    <property type="molecule type" value="Genomic_DNA"/>
</dbReference>
<evidence type="ECO:0000313" key="11">
    <source>
        <dbReference type="EMBL" id="SMD10151.1"/>
    </source>
</evidence>
<evidence type="ECO:0000256" key="2">
    <source>
        <dbReference type="ARBA" id="ARBA00004696"/>
    </source>
</evidence>
<sequence length="297" mass="31131">MLTVHGRPGVLPRTGAGLASVRREGAYAVSVLESIIDGVREDLAAREARLPFEVLKEQAAKVPPAKDALSALRSTDVGVIAEVKRRSPSKGDLADIPDPAVLAKDYEEAGARVISVLTEQRRFGGSLADFDAVRAAVDVPLLRKDFVVSPYQVHEARLHGADLVLLIVAALEQNALVGLLDRVESLGMTALVEVHTAEEADRALEAGASVIGVNARDLHTLEVDREVFTRIAPGLPFETVKIAESGVRGPGDLMAYAGAGADAVLVGEGLVASGDPKAALTKLVTAGSHPACPRPSR</sequence>
<dbReference type="InterPro" id="IPR001468">
    <property type="entry name" value="Indole-3-GlycerolPSynthase_CS"/>
</dbReference>
<gene>
    <name evidence="9" type="primary">trpC</name>
    <name evidence="11" type="ORF">SAMN05661093_04577</name>
</gene>
<dbReference type="PROSITE" id="PS00614">
    <property type="entry name" value="IGPS"/>
    <property type="match status" value="1"/>
</dbReference>